<dbReference type="EMBL" id="JAEHOE010000001">
    <property type="protein sequence ID" value="KAG2501853.1"/>
    <property type="molecule type" value="Genomic_DNA"/>
</dbReference>
<name>A0A836C744_9CHLO</name>
<feature type="region of interest" description="Disordered" evidence="1">
    <location>
        <begin position="1426"/>
        <end position="1494"/>
    </location>
</feature>
<dbReference type="SUPFAM" id="SSF50998">
    <property type="entry name" value="Quinoprotein alcohol dehydrogenase-like"/>
    <property type="match status" value="1"/>
</dbReference>
<feature type="compositionally biased region" description="Low complexity" evidence="1">
    <location>
        <begin position="954"/>
        <end position="970"/>
    </location>
</feature>
<feature type="region of interest" description="Disordered" evidence="1">
    <location>
        <begin position="856"/>
        <end position="914"/>
    </location>
</feature>
<dbReference type="SMART" id="SM00320">
    <property type="entry name" value="WD40"/>
    <property type="match status" value="9"/>
</dbReference>
<protein>
    <submittedName>
        <fullName evidence="2">Uncharacterized protein</fullName>
    </submittedName>
</protein>
<keyword evidence="3" id="KW-1185">Reference proteome</keyword>
<feature type="compositionally biased region" description="Pro residues" evidence="1">
    <location>
        <begin position="1470"/>
        <end position="1484"/>
    </location>
</feature>
<dbReference type="InterPro" id="IPR015943">
    <property type="entry name" value="WD40/YVTN_repeat-like_dom_sf"/>
</dbReference>
<dbReference type="Pfam" id="PF00400">
    <property type="entry name" value="WD40"/>
    <property type="match status" value="1"/>
</dbReference>
<dbReference type="Gene3D" id="2.130.10.10">
    <property type="entry name" value="YVTN repeat-like/Quinoprotein amine dehydrogenase"/>
    <property type="match status" value="3"/>
</dbReference>
<evidence type="ECO:0000313" key="2">
    <source>
        <dbReference type="EMBL" id="KAG2501853.1"/>
    </source>
</evidence>
<accession>A0A836C744</accession>
<feature type="region of interest" description="Disordered" evidence="1">
    <location>
        <begin position="701"/>
        <end position="760"/>
    </location>
</feature>
<feature type="region of interest" description="Disordered" evidence="1">
    <location>
        <begin position="1144"/>
        <end position="1190"/>
    </location>
</feature>
<feature type="region of interest" description="Disordered" evidence="1">
    <location>
        <begin position="954"/>
        <end position="977"/>
    </location>
</feature>
<reference evidence="2" key="1">
    <citation type="journal article" date="2020" name="bioRxiv">
        <title>Comparative genomics of Chlamydomonas.</title>
        <authorList>
            <person name="Craig R.J."/>
            <person name="Hasan A.R."/>
            <person name="Ness R.W."/>
            <person name="Keightley P.D."/>
        </authorList>
    </citation>
    <scope>NUCLEOTIDE SEQUENCE</scope>
    <source>
        <strain evidence="2">CCAP 11/70</strain>
    </source>
</reference>
<feature type="compositionally biased region" description="Acidic residues" evidence="1">
    <location>
        <begin position="860"/>
        <end position="873"/>
    </location>
</feature>
<evidence type="ECO:0000256" key="1">
    <source>
        <dbReference type="SAM" id="MobiDB-lite"/>
    </source>
</evidence>
<dbReference type="InterPro" id="IPR052779">
    <property type="entry name" value="WDR62"/>
</dbReference>
<comment type="caution">
    <text evidence="2">The sequence shown here is derived from an EMBL/GenBank/DDBJ whole genome shotgun (WGS) entry which is preliminary data.</text>
</comment>
<feature type="region of interest" description="Disordered" evidence="1">
    <location>
        <begin position="649"/>
        <end position="670"/>
    </location>
</feature>
<dbReference type="InterPro" id="IPR011047">
    <property type="entry name" value="Quinoprotein_ADH-like_sf"/>
</dbReference>
<sequence length="1560" mass="154078">MAGTLLTRSSTKEEVVRAVLAEEGGAATVTTVGKCGHFKVWSLSLSPGRGRDAQQQAALTPRPTNLKEFRTASFVACAASPGSPAAGGQPAVPALLYALTQGGVLITMRPATRALDKSVNLQVPTAFALAVSPSLVACACAAGVVRLFAARSLEFRGNLPRPNTRAGAGAGAGAEASAGALFPDAVGCSFDSAGERLTVVYSDRSIVVWDVRNPAKPVRYRSVLSHSGVVWSAALIPPWQAALLGPAGAGMAPTPGATPGGEPAGPSSVLCTCGTDGTVRLWNVCLDNSASTAGPMGVPADMAAAAKVTRTLRAIIHASPPPGAAQAPAPNRRCAPDAPLPVPGGAANNAPAPVSLRCLRVSPCGRHLATGDSRGNIRVYSLATLQLLLLREAHDAEVLSLDYSPPALDGTMYLASGSRDMLVHVFEVSRGYELVGTCDAHGGAVTAVRFSSSGSRLALLSCSADKSVVFRHVQLGPAGLDFSLYHTEKLPRGAVLYDIAVDSTGGRAVAVGADGQLRLFDVATGRPIRSFSGDSACGEAVSVVLDPSGCLAVCSCADGAVAVYDLDSGQLLARGAGHGDVATSAVLLEDYRGLMSVGGDGCCLLWRLGSRLARRMHDAAAAARRQLEQQAAQQAALVAQTPALAKRKAWGNAADGAGPGGGGAPQPQPVEVDMSATMLRVAQGKPLLSVDKLPRWAQERLTEDAQEDAAAALPPGPPAGTTAAVSSGPAPAAMPAGKWAQRMAQPPAPAPGLAPAGSAGPVASLAAVDAAAAEGSPSTAAAIAARAGALTGQPRTWAQEVDDDDETLMFCEELEGEEALAAGTAGVVLFGQPPRPQTAPGGGFEVRQEAAVAAEAGAKEEEEQVLEVEEEAREDSRSATEAVEDPASVCASNRLGGAPAAAEEELDGDADGVKRDLFREHFDSLGLDQGSATKALPAPDPRRQSLSLMYRQARAGATGTTGAAPSAGRPTSPPLAVANPPALTPAPGAAANGTLAGAGAGAGAGGMGDGAGAGGGTPLLARMPLPASVTAVRGGAAAEDLDGAVTSAAWTPERAMLPLTSPVLATADKQLEELQRMRARLLASTLRRKPDAAASAGAVAAAPDCGAPAGAAAAAAPVPAAPVPTAATSAQPCHSAAVTLAPAAAPAAGGSRSTSPASAPASQPQGQGQPPLPPQPAPAPTAMAAPSPSFSSLSGLTPALAVVPGPAGSTTPTLVTRRPAAAAAAQAPAAATPAGAMMVTYNPMYGTTPCDPTPAPVLGFAPPGRGLAAAAAPPPPASADEVIRAVLQAPSSAQAAGGSAGGDDAVDAAGGVCVVTQAGAAADKLGAGSLGDGARKARPALPTIRSRTDSPRAEATAAAAAALPTTAAATAEACAEALARLQQAVRDVSTLYAHLSASGPGPGPDAAQRLREAALGAAAQLGSLGTLPVPAPPAPAPAPGGAPLAPYGQPPPAEACSSPRTASASAAAPAPGPLPLQPAYPGAPAPSASRDGGVGSSQVLLEVGLVESLVEEKLHARMAEELRRVEEAVMARLLASMGAGAGGQAPLVGVAAGGQGAGQR</sequence>
<feature type="compositionally biased region" description="Pro residues" evidence="1">
    <location>
        <begin position="1170"/>
        <end position="1179"/>
    </location>
</feature>
<proteinExistence type="predicted"/>
<dbReference type="PANTHER" id="PTHR45589:SF1">
    <property type="entry name" value="WD REPEAT DOMAIN 62, ISOFORM G"/>
    <property type="match status" value="1"/>
</dbReference>
<dbReference type="OrthoDB" id="6154712at2759"/>
<organism evidence="2 3">
    <name type="scientific">Edaphochlamys debaryana</name>
    <dbReference type="NCBI Taxonomy" id="47281"/>
    <lineage>
        <taxon>Eukaryota</taxon>
        <taxon>Viridiplantae</taxon>
        <taxon>Chlorophyta</taxon>
        <taxon>core chlorophytes</taxon>
        <taxon>Chlorophyceae</taxon>
        <taxon>CS clade</taxon>
        <taxon>Chlamydomonadales</taxon>
        <taxon>Chlamydomonadales incertae sedis</taxon>
        <taxon>Edaphochlamys</taxon>
    </lineage>
</organism>
<feature type="compositionally biased region" description="Low complexity" evidence="1">
    <location>
        <begin position="1144"/>
        <end position="1169"/>
    </location>
</feature>
<dbReference type="Proteomes" id="UP000612055">
    <property type="component" value="Unassembled WGS sequence"/>
</dbReference>
<feature type="compositionally biased region" description="Low complexity" evidence="1">
    <location>
        <begin position="709"/>
        <end position="745"/>
    </location>
</feature>
<gene>
    <name evidence="2" type="ORF">HYH03_000351</name>
</gene>
<dbReference type="PANTHER" id="PTHR45589">
    <property type="entry name" value="WD REPEAT DOMAIN 62, ISOFORM G"/>
    <property type="match status" value="1"/>
</dbReference>
<dbReference type="InterPro" id="IPR001680">
    <property type="entry name" value="WD40_rpt"/>
</dbReference>
<evidence type="ECO:0000313" key="3">
    <source>
        <dbReference type="Proteomes" id="UP000612055"/>
    </source>
</evidence>
<feature type="compositionally biased region" description="Low complexity" evidence="1">
    <location>
        <begin position="1180"/>
        <end position="1190"/>
    </location>
</feature>
<feature type="compositionally biased region" description="Pro residues" evidence="1">
    <location>
        <begin position="1429"/>
        <end position="1440"/>
    </location>
</feature>
<feature type="compositionally biased region" description="Low complexity" evidence="1">
    <location>
        <begin position="1457"/>
        <end position="1469"/>
    </location>
</feature>